<keyword evidence="1" id="KW-0732">Signal</keyword>
<dbReference type="OrthoDB" id="8566460at2"/>
<dbReference type="RefSeq" id="WP_004364184.1">
    <property type="nucleotide sequence ID" value="NZ_AMXF01000083.1"/>
</dbReference>
<evidence type="ECO:0000313" key="4">
    <source>
        <dbReference type="Proteomes" id="UP000013047"/>
    </source>
</evidence>
<dbReference type="InterPro" id="IPR013424">
    <property type="entry name" value="Ice-binding_C"/>
</dbReference>
<dbReference type="Proteomes" id="UP000013047">
    <property type="component" value="Unassembled WGS sequence"/>
</dbReference>
<dbReference type="NCBIfam" id="NF041538">
    <property type="entry name" value="PEP_EDSA_1"/>
    <property type="match status" value="1"/>
</dbReference>
<dbReference type="EMBL" id="AMXF01000083">
    <property type="protein sequence ID" value="ENO96775.1"/>
    <property type="molecule type" value="Genomic_DNA"/>
</dbReference>
<sequence>MKTKFKPLILATSLVALGLGAAANANAAAYAVSTHNLQAGFINPLVNGSTNFTSPLLTVNFPSATSTASYSLNGSGTNNSATGPLPDAIAQSGGIARANEDVTGIYYDLVGAGAGNYAWGDAIVLSEQTSPTSTISARSGVEANIGSTGYGQASADNSSSALFTMSLTASGSCGDGTNTCALGFYFEADPYLRALLDPLALANPNSFAKASLDFSITLTKVGDLVPTFAWTPNGAAGGIFGGTESLDEESLNVSATALSPGDDVTVSSPYASSLFSKFAAQTVDLGAGEYNLTIRAGNRVEVKRTVPEPGSLALLGLGMAGLAALRRRKAA</sequence>
<dbReference type="AlphaFoldDB" id="N6YYU9"/>
<feature type="signal peptide" evidence="1">
    <location>
        <begin position="1"/>
        <end position="27"/>
    </location>
</feature>
<comment type="caution">
    <text evidence="3">The sequence shown here is derived from an EMBL/GenBank/DDBJ whole genome shotgun (WGS) entry which is preliminary data.</text>
</comment>
<protein>
    <recommendedName>
        <fullName evidence="2">Ice-binding protein C-terminal domain-containing protein</fullName>
    </recommendedName>
</protein>
<keyword evidence="4" id="KW-1185">Reference proteome</keyword>
<evidence type="ECO:0000259" key="2">
    <source>
        <dbReference type="Pfam" id="PF07589"/>
    </source>
</evidence>
<gene>
    <name evidence="3" type="ORF">C667_12279</name>
</gene>
<feature type="domain" description="Ice-binding protein C-terminal" evidence="2">
    <location>
        <begin position="305"/>
        <end position="328"/>
    </location>
</feature>
<evidence type="ECO:0000256" key="1">
    <source>
        <dbReference type="SAM" id="SignalP"/>
    </source>
</evidence>
<organism evidence="3 4">
    <name type="scientific">Thauera phenylacetica B4P</name>
    <dbReference type="NCBI Taxonomy" id="1234382"/>
    <lineage>
        <taxon>Bacteria</taxon>
        <taxon>Pseudomonadati</taxon>
        <taxon>Pseudomonadota</taxon>
        <taxon>Betaproteobacteria</taxon>
        <taxon>Rhodocyclales</taxon>
        <taxon>Zoogloeaceae</taxon>
        <taxon>Thauera</taxon>
    </lineage>
</organism>
<reference evidence="3 4" key="1">
    <citation type="submission" date="2012-09" db="EMBL/GenBank/DDBJ databases">
        <title>Draft Genome Sequences of 6 Strains from Genus Thauera.</title>
        <authorList>
            <person name="Liu B."/>
            <person name="Shapleigh J.P."/>
            <person name="Frostegard A.H."/>
        </authorList>
    </citation>
    <scope>NUCLEOTIDE SEQUENCE [LARGE SCALE GENOMIC DNA]</scope>
    <source>
        <strain evidence="3 4">B4P</strain>
    </source>
</reference>
<proteinExistence type="predicted"/>
<dbReference type="NCBIfam" id="TIGR02595">
    <property type="entry name" value="PEP_CTERM"/>
    <property type="match status" value="1"/>
</dbReference>
<dbReference type="Pfam" id="PF07589">
    <property type="entry name" value="PEP-CTERM"/>
    <property type="match status" value="1"/>
</dbReference>
<accession>N6YYU9</accession>
<dbReference type="InterPro" id="IPR048213">
    <property type="entry name" value="EDSA_1-like"/>
</dbReference>
<evidence type="ECO:0000313" key="3">
    <source>
        <dbReference type="EMBL" id="ENO96775.1"/>
    </source>
</evidence>
<name>N6YYU9_9RHOO</name>
<feature type="chain" id="PRO_5004128455" description="Ice-binding protein C-terminal domain-containing protein" evidence="1">
    <location>
        <begin position="28"/>
        <end position="331"/>
    </location>
</feature>